<dbReference type="PANTHER" id="PTHR22939">
    <property type="entry name" value="SERINE PROTEASE FAMILY S1C HTRA-RELATED"/>
    <property type="match status" value="1"/>
</dbReference>
<organism evidence="8 9">
    <name type="scientific">Alkalibacterium kapii</name>
    <dbReference type="NCBI Taxonomy" id="426704"/>
    <lineage>
        <taxon>Bacteria</taxon>
        <taxon>Bacillati</taxon>
        <taxon>Bacillota</taxon>
        <taxon>Bacilli</taxon>
        <taxon>Lactobacillales</taxon>
        <taxon>Carnobacteriaceae</taxon>
        <taxon>Alkalibacterium</taxon>
    </lineage>
</organism>
<dbReference type="Pfam" id="PF13180">
    <property type="entry name" value="PDZ_2"/>
    <property type="match status" value="1"/>
</dbReference>
<dbReference type="InterPro" id="IPR001940">
    <property type="entry name" value="Peptidase_S1C"/>
</dbReference>
<dbReference type="Proteomes" id="UP000321662">
    <property type="component" value="Unassembled WGS sequence"/>
</dbReference>
<dbReference type="PANTHER" id="PTHR22939:SF129">
    <property type="entry name" value="SERINE PROTEASE HTRA2, MITOCHONDRIAL"/>
    <property type="match status" value="1"/>
</dbReference>
<protein>
    <submittedName>
        <fullName evidence="8">Serine protease</fullName>
    </submittedName>
</protein>
<evidence type="ECO:0000256" key="3">
    <source>
        <dbReference type="ARBA" id="ARBA00022801"/>
    </source>
</evidence>
<name>A0A511B092_9LACT</name>
<dbReference type="EMBL" id="BJUY01000008">
    <property type="protein sequence ID" value="GEK91237.1"/>
    <property type="molecule type" value="Genomic_DNA"/>
</dbReference>
<keyword evidence="9" id="KW-1185">Reference proteome</keyword>
<keyword evidence="4" id="KW-0720">Serine protease</keyword>
<evidence type="ECO:0000313" key="9">
    <source>
        <dbReference type="Proteomes" id="UP000321662"/>
    </source>
</evidence>
<dbReference type="InterPro" id="IPR001478">
    <property type="entry name" value="PDZ"/>
</dbReference>
<feature type="chain" id="PRO_5039714744" evidence="6">
    <location>
        <begin position="21"/>
        <end position="395"/>
    </location>
</feature>
<dbReference type="InterPro" id="IPR043504">
    <property type="entry name" value="Peptidase_S1_PA_chymotrypsin"/>
</dbReference>
<feature type="region of interest" description="Disordered" evidence="5">
    <location>
        <begin position="23"/>
        <end position="45"/>
    </location>
</feature>
<gene>
    <name evidence="8" type="primary">htrA</name>
    <name evidence="8" type="ORF">AKA01nite_08590</name>
</gene>
<dbReference type="SMART" id="SM00228">
    <property type="entry name" value="PDZ"/>
    <property type="match status" value="1"/>
</dbReference>
<feature type="compositionally biased region" description="Acidic residues" evidence="5">
    <location>
        <begin position="25"/>
        <end position="45"/>
    </location>
</feature>
<evidence type="ECO:0000256" key="4">
    <source>
        <dbReference type="ARBA" id="ARBA00022825"/>
    </source>
</evidence>
<dbReference type="GO" id="GO:0006508">
    <property type="term" value="P:proteolysis"/>
    <property type="evidence" value="ECO:0007669"/>
    <property type="project" value="UniProtKB-KW"/>
</dbReference>
<dbReference type="PROSITE" id="PS50106">
    <property type="entry name" value="PDZ"/>
    <property type="match status" value="1"/>
</dbReference>
<keyword evidence="6" id="KW-0732">Signal</keyword>
<dbReference type="InterPro" id="IPR009003">
    <property type="entry name" value="Peptidase_S1_PA"/>
</dbReference>
<dbReference type="InterPro" id="IPR036034">
    <property type="entry name" value="PDZ_sf"/>
</dbReference>
<sequence length="395" mass="41486">MKSKLYKMMLALSLSGAVLAGCDTSDPDSGADNEETVEDTPTEEGDVQISEVRVDVTSDITDAVQEADEAVVSIINMQRVGQNPYGWYEGSQASDEDKLQQVGTGSGAVYKVDGDTAYVFTNNHVVDGSDAIEVLFKDGSRVEASIVGADLWTDLAVLSIDSEAVSATAEFGDSENLTVGEPAIAIGSPLGTNFASSVTSGIISATGRTVPVDTNMDGENDWEMTAIQTDAAINPGNSGGPLINIAGQVVGINSMKISSSTIEGMGFAIPSNDALDIINQLEQNGEVVRPVIGVAMVDLSLVSPQQQDAILNLPDDVKGGVVIAEVQPDSSAAEAGLETNDVIVSFNGEEVANGIELRQEIYDTEIGDEVEIEYYRDGELQTATLTMRSTAEQTL</sequence>
<comment type="caution">
    <text evidence="8">The sequence shown here is derived from an EMBL/GenBank/DDBJ whole genome shotgun (WGS) entry which is preliminary data.</text>
</comment>
<evidence type="ECO:0000256" key="5">
    <source>
        <dbReference type="SAM" id="MobiDB-lite"/>
    </source>
</evidence>
<feature type="domain" description="PDZ" evidence="7">
    <location>
        <begin position="320"/>
        <end position="353"/>
    </location>
</feature>
<dbReference type="RefSeq" id="WP_146924073.1">
    <property type="nucleotide sequence ID" value="NZ_BJUY01000008.1"/>
</dbReference>
<evidence type="ECO:0000256" key="6">
    <source>
        <dbReference type="SAM" id="SignalP"/>
    </source>
</evidence>
<evidence type="ECO:0000259" key="7">
    <source>
        <dbReference type="PROSITE" id="PS50106"/>
    </source>
</evidence>
<dbReference type="PROSITE" id="PS51257">
    <property type="entry name" value="PROKAR_LIPOPROTEIN"/>
    <property type="match status" value="1"/>
</dbReference>
<dbReference type="Gene3D" id="2.40.10.10">
    <property type="entry name" value="Trypsin-like serine proteases"/>
    <property type="match status" value="2"/>
</dbReference>
<evidence type="ECO:0000313" key="8">
    <source>
        <dbReference type="EMBL" id="GEK91237.1"/>
    </source>
</evidence>
<evidence type="ECO:0000256" key="1">
    <source>
        <dbReference type="ARBA" id="ARBA00010541"/>
    </source>
</evidence>
<dbReference type="Gene3D" id="2.30.42.10">
    <property type="match status" value="1"/>
</dbReference>
<dbReference type="SUPFAM" id="SSF50494">
    <property type="entry name" value="Trypsin-like serine proteases"/>
    <property type="match status" value="1"/>
</dbReference>
<dbReference type="PRINTS" id="PR00834">
    <property type="entry name" value="PROTEASES2C"/>
</dbReference>
<dbReference type="CDD" id="cd06781">
    <property type="entry name" value="cpPDZ_BsHtra-like"/>
    <property type="match status" value="1"/>
</dbReference>
<dbReference type="GO" id="GO:0004252">
    <property type="term" value="F:serine-type endopeptidase activity"/>
    <property type="evidence" value="ECO:0007669"/>
    <property type="project" value="InterPro"/>
</dbReference>
<reference evidence="8 9" key="1">
    <citation type="submission" date="2019-07" db="EMBL/GenBank/DDBJ databases">
        <title>Whole genome shotgun sequence of Alkalibacterium kapii NBRC 103247.</title>
        <authorList>
            <person name="Hosoyama A."/>
            <person name="Uohara A."/>
            <person name="Ohji S."/>
            <person name="Ichikawa N."/>
        </authorList>
    </citation>
    <scope>NUCLEOTIDE SEQUENCE [LARGE SCALE GENOMIC DNA]</scope>
    <source>
        <strain evidence="8 9">NBRC 103247</strain>
    </source>
</reference>
<dbReference type="SUPFAM" id="SSF50156">
    <property type="entry name" value="PDZ domain-like"/>
    <property type="match status" value="1"/>
</dbReference>
<proteinExistence type="inferred from homology"/>
<comment type="similarity">
    <text evidence="1">Belongs to the peptidase S1C family.</text>
</comment>
<evidence type="ECO:0000256" key="2">
    <source>
        <dbReference type="ARBA" id="ARBA00022670"/>
    </source>
</evidence>
<keyword evidence="3" id="KW-0378">Hydrolase</keyword>
<dbReference type="AlphaFoldDB" id="A0A511B092"/>
<dbReference type="OrthoDB" id="9758917at2"/>
<keyword evidence="2 8" id="KW-0645">Protease</keyword>
<feature type="signal peptide" evidence="6">
    <location>
        <begin position="1"/>
        <end position="20"/>
    </location>
</feature>
<dbReference type="Pfam" id="PF13365">
    <property type="entry name" value="Trypsin_2"/>
    <property type="match status" value="1"/>
</dbReference>
<accession>A0A511B092</accession>